<dbReference type="PATRIC" id="fig|1189621.3.peg.487"/>
<evidence type="ECO:0000313" key="2">
    <source>
        <dbReference type="EMBL" id="EIM78560.1"/>
    </source>
</evidence>
<dbReference type="AlphaFoldDB" id="I5C9Q8"/>
<accession>I5C9Q8</accession>
<dbReference type="RefSeq" id="WP_009053386.1">
    <property type="nucleotide sequence ID" value="NZ_AJYA01000003.1"/>
</dbReference>
<dbReference type="STRING" id="1189621.A3SI_02321"/>
<proteinExistence type="predicted"/>
<protein>
    <recommendedName>
        <fullName evidence="4">3-oxoacyl-ACP synthase</fullName>
    </recommendedName>
</protein>
<dbReference type="EMBL" id="AJYA01000003">
    <property type="protein sequence ID" value="EIM78560.1"/>
    <property type="molecule type" value="Genomic_DNA"/>
</dbReference>
<sequence>METVITLKERLLSAAQAEIAEQLHALEEQIQGLRQDAQMDTKSSAGDKYETSREMLQQSERLLQERYQNAQSHAAALAQLEVRPCDRVTVGALVSTNIGRLFVGVGMGSMQVEGQTIYFVSAQAPIVTALAGAKVGDPIHFNGKKS</sequence>
<reference evidence="2 3" key="1">
    <citation type="submission" date="2012-05" db="EMBL/GenBank/DDBJ databases">
        <title>Genome sequence of Nitritalea halalkaliphila LW7.</title>
        <authorList>
            <person name="Jangir P.K."/>
            <person name="Singh A."/>
            <person name="Shivaji S."/>
            <person name="Sharma R."/>
        </authorList>
    </citation>
    <scope>NUCLEOTIDE SEQUENCE [LARGE SCALE GENOMIC DNA]</scope>
    <source>
        <strain evidence="2 3">LW7</strain>
    </source>
</reference>
<gene>
    <name evidence="2" type="ORF">A3SI_02321</name>
</gene>
<keyword evidence="3" id="KW-1185">Reference proteome</keyword>
<comment type="caution">
    <text evidence="2">The sequence shown here is derived from an EMBL/GenBank/DDBJ whole genome shotgun (WGS) entry which is preliminary data.</text>
</comment>
<dbReference type="Proteomes" id="UP000005551">
    <property type="component" value="Unassembled WGS sequence"/>
</dbReference>
<evidence type="ECO:0008006" key="4">
    <source>
        <dbReference type="Google" id="ProtNLM"/>
    </source>
</evidence>
<evidence type="ECO:0000313" key="3">
    <source>
        <dbReference type="Proteomes" id="UP000005551"/>
    </source>
</evidence>
<organism evidence="2 3">
    <name type="scientific">Nitritalea halalkaliphila LW7</name>
    <dbReference type="NCBI Taxonomy" id="1189621"/>
    <lineage>
        <taxon>Bacteria</taxon>
        <taxon>Pseudomonadati</taxon>
        <taxon>Bacteroidota</taxon>
        <taxon>Cytophagia</taxon>
        <taxon>Cytophagales</taxon>
        <taxon>Cyclobacteriaceae</taxon>
        <taxon>Nitritalea</taxon>
    </lineage>
</organism>
<dbReference type="OrthoDB" id="667380at2"/>
<feature type="region of interest" description="Disordered" evidence="1">
    <location>
        <begin position="35"/>
        <end position="55"/>
    </location>
</feature>
<name>I5C9Q8_9BACT</name>
<evidence type="ECO:0000256" key="1">
    <source>
        <dbReference type="SAM" id="MobiDB-lite"/>
    </source>
</evidence>